<sequence length="71" mass="7985">MAWSNFLMTAAVIGGLFYMTKSDVRQGASMFRRNVKTIRSWMEQGEEGLKKSVKEIPGKVNNGKPPQPPKE</sequence>
<feature type="compositionally biased region" description="Basic and acidic residues" evidence="1">
    <location>
        <begin position="47"/>
        <end position="57"/>
    </location>
</feature>
<accession>A0A5B8MQ24</accession>
<name>A0A5B8MQ24_9CHLO</name>
<dbReference type="AlphaFoldDB" id="A0A5B8MQ24"/>
<keyword evidence="2" id="KW-0732">Signal</keyword>
<dbReference type="PANTHER" id="PTHR35135:SF3">
    <property type="entry name" value="OS05G0517800 PROTEIN"/>
    <property type="match status" value="1"/>
</dbReference>
<evidence type="ECO:0000313" key="4">
    <source>
        <dbReference type="Proteomes" id="UP000316726"/>
    </source>
</evidence>
<evidence type="ECO:0000256" key="2">
    <source>
        <dbReference type="SAM" id="SignalP"/>
    </source>
</evidence>
<feature type="signal peptide" evidence="2">
    <location>
        <begin position="1"/>
        <end position="22"/>
    </location>
</feature>
<keyword evidence="4" id="KW-1185">Reference proteome</keyword>
<gene>
    <name evidence="3" type="ORF">A3770_08p51370</name>
</gene>
<feature type="region of interest" description="Disordered" evidence="1">
    <location>
        <begin position="46"/>
        <end position="71"/>
    </location>
</feature>
<evidence type="ECO:0000313" key="3">
    <source>
        <dbReference type="EMBL" id="QDZ22619.1"/>
    </source>
</evidence>
<dbReference type="Proteomes" id="UP000316726">
    <property type="component" value="Chromosome 8"/>
</dbReference>
<dbReference type="PANTHER" id="PTHR35135">
    <property type="entry name" value="OS05G0517800 PROTEIN"/>
    <property type="match status" value="1"/>
</dbReference>
<organism evidence="3 4">
    <name type="scientific">Chloropicon primus</name>
    <dbReference type="NCBI Taxonomy" id="1764295"/>
    <lineage>
        <taxon>Eukaryota</taxon>
        <taxon>Viridiplantae</taxon>
        <taxon>Chlorophyta</taxon>
        <taxon>Chloropicophyceae</taxon>
        <taxon>Chloropicales</taxon>
        <taxon>Chloropicaceae</taxon>
        <taxon>Chloropicon</taxon>
    </lineage>
</organism>
<protein>
    <submittedName>
        <fullName evidence="3">Uncharacterized protein</fullName>
    </submittedName>
</protein>
<proteinExistence type="predicted"/>
<dbReference type="OrthoDB" id="2019035at2759"/>
<reference evidence="3 4" key="1">
    <citation type="submission" date="2018-07" db="EMBL/GenBank/DDBJ databases">
        <title>The complete nuclear genome of the prasinophyte Chloropicon primus (CCMP1205).</title>
        <authorList>
            <person name="Pombert J.-F."/>
            <person name="Otis C."/>
            <person name="Turmel M."/>
            <person name="Lemieux C."/>
        </authorList>
    </citation>
    <scope>NUCLEOTIDE SEQUENCE [LARGE SCALE GENOMIC DNA]</scope>
    <source>
        <strain evidence="3 4">CCMP1205</strain>
    </source>
</reference>
<evidence type="ECO:0000256" key="1">
    <source>
        <dbReference type="SAM" id="MobiDB-lite"/>
    </source>
</evidence>
<feature type="chain" id="PRO_5022958052" evidence="2">
    <location>
        <begin position="23"/>
        <end position="71"/>
    </location>
</feature>
<dbReference type="EMBL" id="CP031041">
    <property type="protein sequence ID" value="QDZ22619.1"/>
    <property type="molecule type" value="Genomic_DNA"/>
</dbReference>